<organism evidence="1 2">
    <name type="scientific">Aureimonas populi</name>
    <dbReference type="NCBI Taxonomy" id="1701758"/>
    <lineage>
        <taxon>Bacteria</taxon>
        <taxon>Pseudomonadati</taxon>
        <taxon>Pseudomonadota</taxon>
        <taxon>Alphaproteobacteria</taxon>
        <taxon>Hyphomicrobiales</taxon>
        <taxon>Aurantimonadaceae</taxon>
        <taxon>Aureimonas</taxon>
    </lineage>
</organism>
<accession>A0ABW5CJT7</accession>
<name>A0ABW5CJT7_9HYPH</name>
<gene>
    <name evidence="1" type="ORF">ACFSKQ_08375</name>
</gene>
<dbReference type="Proteomes" id="UP001597371">
    <property type="component" value="Unassembled WGS sequence"/>
</dbReference>
<proteinExistence type="predicted"/>
<evidence type="ECO:0000313" key="1">
    <source>
        <dbReference type="EMBL" id="MFD2237480.1"/>
    </source>
</evidence>
<protein>
    <submittedName>
        <fullName evidence="1">Uncharacterized protein</fullName>
    </submittedName>
</protein>
<reference evidence="2" key="1">
    <citation type="journal article" date="2019" name="Int. J. Syst. Evol. Microbiol.">
        <title>The Global Catalogue of Microorganisms (GCM) 10K type strain sequencing project: providing services to taxonomists for standard genome sequencing and annotation.</title>
        <authorList>
            <consortium name="The Broad Institute Genomics Platform"/>
            <consortium name="The Broad Institute Genome Sequencing Center for Infectious Disease"/>
            <person name="Wu L."/>
            <person name="Ma J."/>
        </authorList>
    </citation>
    <scope>NUCLEOTIDE SEQUENCE [LARGE SCALE GENOMIC DNA]</scope>
    <source>
        <strain evidence="2">ZS-35-S2</strain>
    </source>
</reference>
<dbReference type="RefSeq" id="WP_209737596.1">
    <property type="nucleotide sequence ID" value="NZ_CP072611.1"/>
</dbReference>
<comment type="caution">
    <text evidence="1">The sequence shown here is derived from an EMBL/GenBank/DDBJ whole genome shotgun (WGS) entry which is preliminary data.</text>
</comment>
<keyword evidence="2" id="KW-1185">Reference proteome</keyword>
<sequence length="126" mass="14560">MSISEDRPNRFNDWLRAEFSAQGDFTVLLILVEIGEPSVTPVRSTFLNVIGDEVRWKDMVELFDRSGAAWNGAAFFPLEGLVPSQAARLHLRELEERVREDRRVLNEGHFFDASGRRMTIEEVMRH</sequence>
<evidence type="ECO:0000313" key="2">
    <source>
        <dbReference type="Proteomes" id="UP001597371"/>
    </source>
</evidence>
<dbReference type="EMBL" id="JBHUIJ010000009">
    <property type="protein sequence ID" value="MFD2237480.1"/>
    <property type="molecule type" value="Genomic_DNA"/>
</dbReference>